<feature type="compositionally biased region" description="Basic and acidic residues" evidence="1">
    <location>
        <begin position="208"/>
        <end position="220"/>
    </location>
</feature>
<accession>A0ABR3CGT9</accession>
<keyword evidence="3" id="KW-1185">Reference proteome</keyword>
<evidence type="ECO:0000313" key="2">
    <source>
        <dbReference type="EMBL" id="KAL0259855.1"/>
    </source>
</evidence>
<feature type="region of interest" description="Disordered" evidence="1">
    <location>
        <begin position="70"/>
        <end position="285"/>
    </location>
</feature>
<organism evidence="2 3">
    <name type="scientific">Diplodia seriata</name>
    <dbReference type="NCBI Taxonomy" id="420778"/>
    <lineage>
        <taxon>Eukaryota</taxon>
        <taxon>Fungi</taxon>
        <taxon>Dikarya</taxon>
        <taxon>Ascomycota</taxon>
        <taxon>Pezizomycotina</taxon>
        <taxon>Dothideomycetes</taxon>
        <taxon>Dothideomycetes incertae sedis</taxon>
        <taxon>Botryosphaeriales</taxon>
        <taxon>Botryosphaeriaceae</taxon>
        <taxon>Diplodia</taxon>
    </lineage>
</organism>
<feature type="compositionally biased region" description="Low complexity" evidence="1">
    <location>
        <begin position="244"/>
        <end position="254"/>
    </location>
</feature>
<protein>
    <submittedName>
        <fullName evidence="2">Uncharacterized protein</fullName>
    </submittedName>
</protein>
<dbReference type="EMBL" id="JAJVCZ030000005">
    <property type="protein sequence ID" value="KAL0259855.1"/>
    <property type="molecule type" value="Genomic_DNA"/>
</dbReference>
<proteinExistence type="predicted"/>
<comment type="caution">
    <text evidence="2">The sequence shown here is derived from an EMBL/GenBank/DDBJ whole genome shotgun (WGS) entry which is preliminary data.</text>
</comment>
<name>A0ABR3CGT9_9PEZI</name>
<feature type="compositionally biased region" description="Polar residues" evidence="1">
    <location>
        <begin position="138"/>
        <end position="172"/>
    </location>
</feature>
<dbReference type="GeneID" id="92009680"/>
<dbReference type="Proteomes" id="UP001430584">
    <property type="component" value="Unassembled WGS sequence"/>
</dbReference>
<sequence length="409" mass="44504">MPGTASLSHACNVPREADVSRGRSETLRPDARREDPSPTDPLVPSIESPHSQEENAATAETLLDQFRSRTNCSMRPINDDPFVEGVAKARKQKRRKDYEDDSSDDARRMPPPPPPKSARMTSPRNCSTNGPPNEDLQARSSGEVSPTYQSMIQERTGSYPVQHSPSPTSTGRPRTLARMTISTSGTPGIVNNNKAAQDRYSSSPSKESSPDHLPDQRRDSPLQQRSPSEATAFHQSEEQLWGESSAGGAASAVSFTEATCENPPPLAIRTSPAMTPATTPGASPVMNGGFKFDVNRVLFKLVMLEGPNSNCEYAMRLHGCHTAQALFQAVDDRLEDALGPGEVVKKLVCHTNTFVPQRCRGAIDLPRKKNSTEASFSNLLGRLKATVNGAEGDDDIEVVAEVVEVMRRW</sequence>
<gene>
    <name evidence="2" type="ORF">SLS55_005595</name>
</gene>
<feature type="compositionally biased region" description="Basic and acidic residues" evidence="1">
    <location>
        <begin position="15"/>
        <end position="36"/>
    </location>
</feature>
<feature type="region of interest" description="Disordered" evidence="1">
    <location>
        <begin position="1"/>
        <end position="56"/>
    </location>
</feature>
<evidence type="ECO:0000313" key="3">
    <source>
        <dbReference type="Proteomes" id="UP001430584"/>
    </source>
</evidence>
<feature type="compositionally biased region" description="Polar residues" evidence="1">
    <location>
        <begin position="180"/>
        <end position="195"/>
    </location>
</feature>
<dbReference type="RefSeq" id="XP_066632884.1">
    <property type="nucleotide sequence ID" value="XM_066777042.1"/>
</dbReference>
<feature type="compositionally biased region" description="Polar residues" evidence="1">
    <location>
        <begin position="272"/>
        <end position="281"/>
    </location>
</feature>
<reference evidence="2 3" key="1">
    <citation type="submission" date="2024-02" db="EMBL/GenBank/DDBJ databases">
        <title>De novo assembly and annotation of 12 fungi associated with fruit tree decline syndrome in Ontario, Canada.</title>
        <authorList>
            <person name="Sulman M."/>
            <person name="Ellouze W."/>
            <person name="Ilyukhin E."/>
        </authorList>
    </citation>
    <scope>NUCLEOTIDE SEQUENCE [LARGE SCALE GENOMIC DNA]</scope>
    <source>
        <strain evidence="2 3">FDS-637</strain>
    </source>
</reference>
<feature type="compositionally biased region" description="Polar residues" evidence="1">
    <location>
        <begin position="119"/>
        <end position="131"/>
    </location>
</feature>
<evidence type="ECO:0000256" key="1">
    <source>
        <dbReference type="SAM" id="MobiDB-lite"/>
    </source>
</evidence>